<dbReference type="Gene3D" id="3.30.420.180">
    <property type="entry name" value="CobE/GbiG C-terminal domain"/>
    <property type="match status" value="1"/>
</dbReference>
<evidence type="ECO:0000259" key="1">
    <source>
        <dbReference type="Pfam" id="PF01890"/>
    </source>
</evidence>
<name>A0A6M0K4W0_9GAMM</name>
<gene>
    <name evidence="2" type="ORF">G3446_21760</name>
</gene>
<dbReference type="InterPro" id="IPR002750">
    <property type="entry name" value="CobE/GbiG_C"/>
</dbReference>
<dbReference type="SUPFAM" id="SSF159664">
    <property type="entry name" value="CobE/GbiG C-terminal domain-like"/>
    <property type="match status" value="1"/>
</dbReference>
<dbReference type="PANTHER" id="PTHR37477">
    <property type="entry name" value="COBALT-PRECORRIN-5A HYDROLASE"/>
    <property type="match status" value="1"/>
</dbReference>
<dbReference type="AlphaFoldDB" id="A0A6M0K4W0"/>
<proteinExistence type="predicted"/>
<dbReference type="InterPro" id="IPR052553">
    <property type="entry name" value="CbiG_hydrolase"/>
</dbReference>
<protein>
    <submittedName>
        <fullName evidence="2">Cobalamin biosynthesis protein</fullName>
    </submittedName>
</protein>
<evidence type="ECO:0000313" key="2">
    <source>
        <dbReference type="EMBL" id="NEV64469.1"/>
    </source>
</evidence>
<dbReference type="EMBL" id="JAAIJQ010000092">
    <property type="protein sequence ID" value="NEV64469.1"/>
    <property type="molecule type" value="Genomic_DNA"/>
</dbReference>
<sequence>MTRAIPVCIGLGFQRGVALATLAAAIEAALAELGQVEVRCIASHQRKAEAPALLELARRRGWRLRFYAPEELAAVRVPNPSDSVAAAVGTPSVAEAAALLAAASPELLLKKQGHIGPDGKGVTIAVARCRGLGAAAEDQAPPEAGDSQAQGST</sequence>
<accession>A0A6M0K4W0</accession>
<evidence type="ECO:0000313" key="3">
    <source>
        <dbReference type="Proteomes" id="UP000483379"/>
    </source>
</evidence>
<dbReference type="GO" id="GO:0009236">
    <property type="term" value="P:cobalamin biosynthetic process"/>
    <property type="evidence" value="ECO:0007669"/>
    <property type="project" value="InterPro"/>
</dbReference>
<dbReference type="RefSeq" id="WP_164455243.1">
    <property type="nucleotide sequence ID" value="NZ_JAAIJQ010000092.1"/>
</dbReference>
<comment type="caution">
    <text evidence="2">The sequence shown here is derived from an EMBL/GenBank/DDBJ whole genome shotgun (WGS) entry which is preliminary data.</text>
</comment>
<keyword evidence="3" id="KW-1185">Reference proteome</keyword>
<dbReference type="InterPro" id="IPR036518">
    <property type="entry name" value="CobE/GbiG_C_sf"/>
</dbReference>
<dbReference type="Proteomes" id="UP000483379">
    <property type="component" value="Unassembled WGS sequence"/>
</dbReference>
<feature type="domain" description="CobE/GbiG C-terminal" evidence="1">
    <location>
        <begin position="8"/>
        <end position="127"/>
    </location>
</feature>
<dbReference type="Pfam" id="PF01890">
    <property type="entry name" value="CbiG_C"/>
    <property type="match status" value="1"/>
</dbReference>
<organism evidence="2 3">
    <name type="scientific">Thiorhodococcus minor</name>
    <dbReference type="NCBI Taxonomy" id="57489"/>
    <lineage>
        <taxon>Bacteria</taxon>
        <taxon>Pseudomonadati</taxon>
        <taxon>Pseudomonadota</taxon>
        <taxon>Gammaproteobacteria</taxon>
        <taxon>Chromatiales</taxon>
        <taxon>Chromatiaceae</taxon>
        <taxon>Thiorhodococcus</taxon>
    </lineage>
</organism>
<reference evidence="2 3" key="1">
    <citation type="submission" date="2020-02" db="EMBL/GenBank/DDBJ databases">
        <title>Genome sequences of Thiorhodococcus mannitoliphagus and Thiorhodococcus minor, purple sulfur photosynthetic bacteria in the gammaproteobacterial family, Chromatiaceae.</title>
        <authorList>
            <person name="Aviles F.A."/>
            <person name="Meyer T.E."/>
            <person name="Kyndt J.A."/>
        </authorList>
    </citation>
    <scope>NUCLEOTIDE SEQUENCE [LARGE SCALE GENOMIC DNA]</scope>
    <source>
        <strain evidence="2 3">DSM 11518</strain>
    </source>
</reference>
<dbReference type="PANTHER" id="PTHR37477:SF1">
    <property type="entry name" value="COBALT-PRECORRIN-5A HYDROLASE"/>
    <property type="match status" value="1"/>
</dbReference>